<dbReference type="AlphaFoldDB" id="A0A9W6GDG5"/>
<comment type="caution">
    <text evidence="2">The sequence shown here is derived from an EMBL/GenBank/DDBJ whole genome shotgun (WGS) entry which is preliminary data.</text>
</comment>
<protein>
    <submittedName>
        <fullName evidence="2">Uncharacterized protein</fullName>
    </submittedName>
</protein>
<dbReference type="EMBL" id="BSDT01000001">
    <property type="protein sequence ID" value="GLI44648.1"/>
    <property type="molecule type" value="Genomic_DNA"/>
</dbReference>
<accession>A0A9W6GDG5</accession>
<reference evidence="2" key="1">
    <citation type="submission" date="2022-12" db="EMBL/GenBank/DDBJ databases">
        <title>Reference genome sequencing for broad-spectrum identification of bacterial and archaeal isolates by mass spectrometry.</title>
        <authorList>
            <person name="Sekiguchi Y."/>
            <person name="Tourlousse D.M."/>
        </authorList>
    </citation>
    <scope>NUCLEOTIDE SEQUENCE</scope>
    <source>
        <strain evidence="2">LLR39Z86</strain>
    </source>
</reference>
<gene>
    <name evidence="2" type="ORF">GALLR39Z86_44980</name>
</gene>
<evidence type="ECO:0000313" key="2">
    <source>
        <dbReference type="EMBL" id="GLI44648.1"/>
    </source>
</evidence>
<keyword evidence="3" id="KW-1185">Reference proteome</keyword>
<feature type="compositionally biased region" description="Low complexity" evidence="1">
    <location>
        <begin position="1"/>
        <end position="14"/>
    </location>
</feature>
<name>A0A9W6GDG5_9ACTN</name>
<sequence>MPTLAEGTAASAGEGEMRAAETAPQMANAMRRNGIGVRGMGCKSAPYSIGGGVRVSGERARLR</sequence>
<proteinExistence type="predicted"/>
<feature type="region of interest" description="Disordered" evidence="1">
    <location>
        <begin position="1"/>
        <end position="24"/>
    </location>
</feature>
<dbReference type="Proteomes" id="UP001144313">
    <property type="component" value="Unassembled WGS sequence"/>
</dbReference>
<evidence type="ECO:0000256" key="1">
    <source>
        <dbReference type="SAM" id="MobiDB-lite"/>
    </source>
</evidence>
<evidence type="ECO:0000313" key="3">
    <source>
        <dbReference type="Proteomes" id="UP001144313"/>
    </source>
</evidence>
<organism evidence="2 3">
    <name type="scientific">Glycomyces algeriensis</name>
    <dbReference type="NCBI Taxonomy" id="256037"/>
    <lineage>
        <taxon>Bacteria</taxon>
        <taxon>Bacillati</taxon>
        <taxon>Actinomycetota</taxon>
        <taxon>Actinomycetes</taxon>
        <taxon>Glycomycetales</taxon>
        <taxon>Glycomycetaceae</taxon>
        <taxon>Glycomyces</taxon>
    </lineage>
</organism>